<feature type="domain" description="Terminase large subunit gp17-like C-terminal" evidence="2">
    <location>
        <begin position="358"/>
        <end position="517"/>
    </location>
</feature>
<evidence type="ECO:0000313" key="4">
    <source>
        <dbReference type="Proteomes" id="UP000001683"/>
    </source>
</evidence>
<dbReference type="Proteomes" id="UP000001683">
    <property type="component" value="Chromosome"/>
</dbReference>
<dbReference type="Gene3D" id="3.40.50.300">
    <property type="entry name" value="P-loop containing nucleotide triphosphate hydrolases"/>
    <property type="match status" value="1"/>
</dbReference>
<evidence type="ECO:0000313" key="3">
    <source>
        <dbReference type="EMBL" id="ACB84828.1"/>
    </source>
</evidence>
<dbReference type="InParanoid" id="B2A223"/>
<keyword evidence="4" id="KW-1185">Reference proteome</keyword>
<sequence>MAVKTSSKKKLDKVLNNFELYAKNFMKVVDITGEEVPLTLNEEQRYLYRNMDKYNICLKSRQLGITTLSCAYSVYLACTRKNVTSMIVSYNLESTQEIFNKLKSIYNSIPDDERIKPKELRNNRYELLLENGSKVLVKTAGYKELSRGLTLSFAHLSEYAFWNEWVQTKGLMGLEQSLMKSDEPGKGQIIIESTANGLNKFYELFKSAEKGNSKYKPFFFNWIDNKKQFASEYDIAEKWYKSINKGNRLTTKDLTDETSKKLYYEKGANLKQIMWRYWKLQDMTEEEFCQEYPSHSEQAFISSQKSIFDTEMIVKRLDNLLPPLPKEELADLPSKLKKYLNNGLDIYNRPKRERHFAGVDVASGSGADYSSIIVLNKDGEQVASFYRNDVPVHEFAEIVNELGRYFSYAYTCIERNSYGLPLIERLRERHQYMNLYKMKTFDQRGKKKKQLGWLTTNASKSIMITDLKELFEKGLININCQRTLEEMRIFEVREDGSTGNKQGEENHDDMVIALALSVVALKDNKYFVKI</sequence>
<name>B2A223_NATTJ</name>
<dbReference type="RefSeq" id="WP_012447703.1">
    <property type="nucleotide sequence ID" value="NC_010718.1"/>
</dbReference>
<dbReference type="HOGENOM" id="CLU_038244_0_0_9"/>
<dbReference type="EMBL" id="CP001034">
    <property type="protein sequence ID" value="ACB84828.1"/>
    <property type="molecule type" value="Genomic_DNA"/>
</dbReference>
<reference evidence="3 4" key="2">
    <citation type="journal article" date="2011" name="J. Bacteriol.">
        <title>Complete genome sequence of the anaerobic, halophilic alkalithermophile Natranaerobius thermophilus JW/NM-WN-LF.</title>
        <authorList>
            <person name="Zhao B."/>
            <person name="Mesbah N.M."/>
            <person name="Dalin E."/>
            <person name="Goodwin L."/>
            <person name="Nolan M."/>
            <person name="Pitluck S."/>
            <person name="Chertkov O."/>
            <person name="Brettin T.S."/>
            <person name="Han J."/>
            <person name="Larimer F.W."/>
            <person name="Land M.L."/>
            <person name="Hauser L."/>
            <person name="Kyrpides N."/>
            <person name="Wiegel J."/>
        </authorList>
    </citation>
    <scope>NUCLEOTIDE SEQUENCE [LARGE SCALE GENOMIC DNA]</scope>
    <source>
        <strain evidence="4">ATCC BAA-1301 / DSM 18059 / JW/NM-WN-LF</strain>
    </source>
</reference>
<reference evidence="3 4" key="1">
    <citation type="submission" date="2008-04" db="EMBL/GenBank/DDBJ databases">
        <title>Complete sequence of chromosome of Natranaerobius thermophilus JW/NM-WN-LF.</title>
        <authorList>
            <consortium name="US DOE Joint Genome Institute"/>
            <person name="Copeland A."/>
            <person name="Lucas S."/>
            <person name="Lapidus A."/>
            <person name="Glavina del Rio T."/>
            <person name="Dalin E."/>
            <person name="Tice H."/>
            <person name="Bruce D."/>
            <person name="Goodwin L."/>
            <person name="Pitluck S."/>
            <person name="Chertkov O."/>
            <person name="Brettin T."/>
            <person name="Detter J.C."/>
            <person name="Han C."/>
            <person name="Kuske C.R."/>
            <person name="Schmutz J."/>
            <person name="Larimer F."/>
            <person name="Land M."/>
            <person name="Hauser L."/>
            <person name="Kyrpides N."/>
            <person name="Lykidis A."/>
            <person name="Mesbah N.M."/>
            <person name="Wiegel J."/>
        </authorList>
    </citation>
    <scope>NUCLEOTIDE SEQUENCE [LARGE SCALE GENOMIC DNA]</scope>
    <source>
        <strain evidence="4">ATCC BAA-1301 / DSM 18059 / JW/NM-WN-LF</strain>
    </source>
</reference>
<dbReference type="Gene3D" id="3.30.420.240">
    <property type="match status" value="1"/>
</dbReference>
<dbReference type="KEGG" id="nth:Nther_1245"/>
<dbReference type="STRING" id="457570.Nther_1245"/>
<dbReference type="eggNOG" id="COG4373">
    <property type="taxonomic scope" value="Bacteria"/>
</dbReference>
<protein>
    <recommendedName>
        <fullName evidence="2">Terminase large subunit gp17-like C-terminal domain-containing protein</fullName>
    </recommendedName>
</protein>
<accession>B2A223</accession>
<proteinExistence type="predicted"/>
<gene>
    <name evidence="3" type="ordered locus">Nther_1245</name>
</gene>
<evidence type="ECO:0000259" key="2">
    <source>
        <dbReference type="Pfam" id="PF17289"/>
    </source>
</evidence>
<organism evidence="3 4">
    <name type="scientific">Natranaerobius thermophilus (strain ATCC BAA-1301 / DSM 18059 / JW/NM-WN-LF)</name>
    <dbReference type="NCBI Taxonomy" id="457570"/>
    <lineage>
        <taxon>Bacteria</taxon>
        <taxon>Bacillati</taxon>
        <taxon>Bacillota</taxon>
        <taxon>Clostridia</taxon>
        <taxon>Natranaerobiales</taxon>
        <taxon>Natranaerobiaceae</taxon>
        <taxon>Natranaerobius</taxon>
    </lineage>
</organism>
<evidence type="ECO:0000256" key="1">
    <source>
        <dbReference type="ARBA" id="ARBA00022612"/>
    </source>
</evidence>
<dbReference type="InterPro" id="IPR035421">
    <property type="entry name" value="Terminase_6C"/>
</dbReference>
<dbReference type="OrthoDB" id="9768556at2"/>
<dbReference type="AlphaFoldDB" id="B2A223"/>
<dbReference type="InterPro" id="IPR027417">
    <property type="entry name" value="P-loop_NTPase"/>
</dbReference>
<dbReference type="Pfam" id="PF17289">
    <property type="entry name" value="Terminase_6C"/>
    <property type="match status" value="1"/>
</dbReference>
<keyword evidence="1" id="KW-1188">Viral release from host cell</keyword>